<dbReference type="InterPro" id="IPR000994">
    <property type="entry name" value="Pept_M24"/>
</dbReference>
<keyword evidence="10" id="KW-1185">Reference proteome</keyword>
<dbReference type="Pfam" id="PF00557">
    <property type="entry name" value="Peptidase_M24"/>
    <property type="match status" value="1"/>
</dbReference>
<comment type="catalytic activity">
    <reaction evidence="6 7">
        <text>Release of N-terminal amino acids, preferentially methionine, from peptides and arylamides.</text>
        <dbReference type="EC" id="3.4.11.18"/>
    </reaction>
</comment>
<dbReference type="GO" id="GO:0004239">
    <property type="term" value="F:initiator methionyl aminopeptidase activity"/>
    <property type="evidence" value="ECO:0007669"/>
    <property type="project" value="UniProtKB-EC"/>
</dbReference>
<keyword evidence="2 6" id="KW-0031">Aminopeptidase</keyword>
<evidence type="ECO:0000256" key="4">
    <source>
        <dbReference type="ARBA" id="ARBA00022723"/>
    </source>
</evidence>
<evidence type="ECO:0000313" key="10">
    <source>
        <dbReference type="Proteomes" id="UP001054846"/>
    </source>
</evidence>
<protein>
    <recommendedName>
        <fullName evidence="6 7">Methionine aminopeptidase</fullName>
        <shortName evidence="6">MAP</shortName>
        <shortName evidence="6">MetAP</shortName>
        <ecNumber evidence="6 7">3.4.11.18</ecNumber>
    </recommendedName>
    <alternativeName>
        <fullName evidence="6">Peptidase M</fullName>
    </alternativeName>
</protein>
<name>A0ABY3PKW3_9CYAN</name>
<comment type="function">
    <text evidence="1 6">Removes the N-terminal methionine from nascent proteins. The N-terminal methionine is often cleaved when the second residue in the primary sequence is small and uncharged (Met-Ala-, Cys, Gly, Pro, Ser, Thr, or Val). Requires deformylation of the N(alpha)-formylated initiator methionine before it can be hydrolyzed.</text>
</comment>
<evidence type="ECO:0000256" key="5">
    <source>
        <dbReference type="ARBA" id="ARBA00022801"/>
    </source>
</evidence>
<evidence type="ECO:0000313" key="9">
    <source>
        <dbReference type="EMBL" id="UFP94259.1"/>
    </source>
</evidence>
<dbReference type="EMBL" id="CP063845">
    <property type="protein sequence ID" value="UFP94259.1"/>
    <property type="molecule type" value="Genomic_DNA"/>
</dbReference>
<feature type="binding site" evidence="6">
    <location>
        <position position="233"/>
    </location>
    <ligand>
        <name>a divalent metal cation</name>
        <dbReference type="ChEBI" id="CHEBI:60240"/>
        <label>2</label>
        <note>catalytic</note>
    </ligand>
</feature>
<keyword evidence="3 6" id="KW-0645">Protease</keyword>
<feature type="binding site" evidence="6">
    <location>
        <position position="240"/>
    </location>
    <ligand>
        <name>substrate</name>
    </ligand>
</feature>
<dbReference type="PANTHER" id="PTHR43330">
    <property type="entry name" value="METHIONINE AMINOPEPTIDASE"/>
    <property type="match status" value="1"/>
</dbReference>
<feature type="binding site" evidence="6">
    <location>
        <position position="170"/>
    </location>
    <ligand>
        <name>a divalent metal cation</name>
        <dbReference type="ChEBI" id="CHEBI:60240"/>
        <label>1</label>
    </ligand>
</feature>
<keyword evidence="4 6" id="KW-0479">Metal-binding</keyword>
<gene>
    <name evidence="6 9" type="primary">map</name>
    <name evidence="9" type="ORF">ISF26_21305</name>
</gene>
<dbReference type="InterPro" id="IPR001714">
    <property type="entry name" value="Pept_M24_MAP"/>
</dbReference>
<dbReference type="PROSITE" id="PS00680">
    <property type="entry name" value="MAP_1"/>
    <property type="match status" value="1"/>
</dbReference>
<feature type="binding site" evidence="6">
    <location>
        <position position="141"/>
    </location>
    <ligand>
        <name>substrate</name>
    </ligand>
</feature>
<dbReference type="NCBIfam" id="TIGR00500">
    <property type="entry name" value="met_pdase_I"/>
    <property type="match status" value="1"/>
</dbReference>
<proteinExistence type="inferred from homology"/>
<feature type="binding site" evidence="6">
    <location>
        <position position="159"/>
    </location>
    <ligand>
        <name>a divalent metal cation</name>
        <dbReference type="ChEBI" id="CHEBI:60240"/>
        <label>1</label>
    </ligand>
</feature>
<evidence type="ECO:0000256" key="3">
    <source>
        <dbReference type="ARBA" id="ARBA00022670"/>
    </source>
</evidence>
<comment type="cofactor">
    <cofactor evidence="6">
        <name>Co(2+)</name>
        <dbReference type="ChEBI" id="CHEBI:48828"/>
    </cofactor>
    <cofactor evidence="6">
        <name>Zn(2+)</name>
        <dbReference type="ChEBI" id="CHEBI:29105"/>
    </cofactor>
    <cofactor evidence="6">
        <name>Mn(2+)</name>
        <dbReference type="ChEBI" id="CHEBI:29035"/>
    </cofactor>
    <cofactor evidence="6">
        <name>Fe(2+)</name>
        <dbReference type="ChEBI" id="CHEBI:29033"/>
    </cofactor>
    <text evidence="6">Binds 2 divalent metal cations per subunit. Has a high-affinity and a low affinity metal-binding site. The true nature of the physiological cofactor is under debate. The enzyme is active with cobalt, zinc, manganese or divalent iron ions. Most likely, methionine aminopeptidases function as mononuclear Fe(2+)-metalloproteases under physiological conditions, and the catalytically relevant metal-binding site has been assigned to the histidine-containing high-affinity site.</text>
</comment>
<feature type="binding site" evidence="6">
    <location>
        <position position="170"/>
    </location>
    <ligand>
        <name>a divalent metal cation</name>
        <dbReference type="ChEBI" id="CHEBI:60240"/>
        <label>2</label>
        <note>catalytic</note>
    </ligand>
</feature>
<dbReference type="PRINTS" id="PR00599">
    <property type="entry name" value="MAPEPTIDASE"/>
</dbReference>
<feature type="domain" description="Peptidase M24" evidence="8">
    <location>
        <begin position="71"/>
        <end position="304"/>
    </location>
</feature>
<evidence type="ECO:0000256" key="1">
    <source>
        <dbReference type="ARBA" id="ARBA00002521"/>
    </source>
</evidence>
<evidence type="ECO:0000256" key="7">
    <source>
        <dbReference type="RuleBase" id="RU003653"/>
    </source>
</evidence>
<keyword evidence="5 6" id="KW-0378">Hydrolase</keyword>
<reference evidence="9 10" key="1">
    <citation type="journal article" date="2021" name="Genome Biol. Evol.">
        <title>Complete Genome Sequencing of a Novel Gloeobacter Species from a Waterfall Cave in Mexico.</title>
        <authorList>
            <person name="Saw J.H."/>
            <person name="Cardona T."/>
            <person name="Montejano G."/>
        </authorList>
    </citation>
    <scope>NUCLEOTIDE SEQUENCE [LARGE SCALE GENOMIC DNA]</scope>
    <source>
        <strain evidence="9">MG652769</strain>
    </source>
</reference>
<feature type="binding site" evidence="6">
    <location>
        <position position="266"/>
    </location>
    <ligand>
        <name>a divalent metal cation</name>
        <dbReference type="ChEBI" id="CHEBI:60240"/>
        <label>2</label>
        <note>catalytic</note>
    </ligand>
</feature>
<sequence>MPPSASHLPLHLLYGSPQHTTCYALLCQQSIAISAEVPIVNGKGSCPSIGEWLRPNPHRGIVLLSGREIVQMRRAGRLAAQLLAHLEPMVRPGMHTRAINDEAERWTQAHGATSAQLGYTPPGHTPFPASICTSINEVVCHGIPDRRRTLHDGDIVNIDVTLLLDGYHGDTSKTFMVGEVSPKASRLVEVTRACMMAGIAAIAPGGRVGDIGAAIWALAEANGYAVVREMVGHGIGKVIHAEPPIPHFGVCGSGPKLRPGMAFTVEPMLNEGRPEIEIAPDGWTVFTKDRKLSAQWEHTVLVTEMGVEIMTVA</sequence>
<comment type="subunit">
    <text evidence="6">Monomer.</text>
</comment>
<comment type="similarity">
    <text evidence="6">Belongs to the peptidase M24A family. Methionine aminopeptidase type 1 subfamily.</text>
</comment>
<dbReference type="CDD" id="cd01086">
    <property type="entry name" value="MetAP1"/>
    <property type="match status" value="1"/>
</dbReference>
<dbReference type="SUPFAM" id="SSF55920">
    <property type="entry name" value="Creatinase/aminopeptidase"/>
    <property type="match status" value="1"/>
</dbReference>
<accession>A0ABY3PKW3</accession>
<evidence type="ECO:0000259" key="8">
    <source>
        <dbReference type="Pfam" id="PF00557"/>
    </source>
</evidence>
<dbReference type="InterPro" id="IPR002467">
    <property type="entry name" value="Pept_M24A_MAP1"/>
</dbReference>
<dbReference type="InterPro" id="IPR036005">
    <property type="entry name" value="Creatinase/aminopeptidase-like"/>
</dbReference>
<evidence type="ECO:0000256" key="2">
    <source>
        <dbReference type="ARBA" id="ARBA00022438"/>
    </source>
</evidence>
<dbReference type="Gene3D" id="3.90.230.10">
    <property type="entry name" value="Creatinase/methionine aminopeptidase superfamily"/>
    <property type="match status" value="1"/>
</dbReference>
<dbReference type="PANTHER" id="PTHR43330:SF27">
    <property type="entry name" value="METHIONINE AMINOPEPTIDASE"/>
    <property type="match status" value="1"/>
</dbReference>
<dbReference type="HAMAP" id="MF_01974">
    <property type="entry name" value="MetAP_1"/>
    <property type="match status" value="1"/>
</dbReference>
<organism evidence="9 10">
    <name type="scientific">Gloeobacter morelensis MG652769</name>
    <dbReference type="NCBI Taxonomy" id="2781736"/>
    <lineage>
        <taxon>Bacteria</taxon>
        <taxon>Bacillati</taxon>
        <taxon>Cyanobacteriota</taxon>
        <taxon>Cyanophyceae</taxon>
        <taxon>Gloeobacterales</taxon>
        <taxon>Gloeobacteraceae</taxon>
        <taxon>Gloeobacter</taxon>
        <taxon>Gloeobacter morelensis</taxon>
    </lineage>
</organism>
<feature type="binding site" evidence="6">
    <location>
        <position position="297"/>
    </location>
    <ligand>
        <name>a divalent metal cation</name>
        <dbReference type="ChEBI" id="CHEBI:60240"/>
        <label>1</label>
    </ligand>
</feature>
<evidence type="ECO:0000256" key="6">
    <source>
        <dbReference type="HAMAP-Rule" id="MF_01974"/>
    </source>
</evidence>
<feature type="binding site" evidence="6">
    <location>
        <position position="297"/>
    </location>
    <ligand>
        <name>a divalent metal cation</name>
        <dbReference type="ChEBI" id="CHEBI:60240"/>
        <label>2</label>
        <note>catalytic</note>
    </ligand>
</feature>
<dbReference type="EC" id="3.4.11.18" evidence="6 7"/>
<dbReference type="Proteomes" id="UP001054846">
    <property type="component" value="Chromosome"/>
</dbReference>